<organism evidence="1 2">
    <name type="scientific">Sclerotinia sclerotiorum (strain ATCC 18683 / 1980 / Ss-1)</name>
    <name type="common">White mold</name>
    <name type="synonym">Whetzelinia sclerotiorum</name>
    <dbReference type="NCBI Taxonomy" id="665079"/>
    <lineage>
        <taxon>Eukaryota</taxon>
        <taxon>Fungi</taxon>
        <taxon>Dikarya</taxon>
        <taxon>Ascomycota</taxon>
        <taxon>Pezizomycotina</taxon>
        <taxon>Leotiomycetes</taxon>
        <taxon>Helotiales</taxon>
        <taxon>Sclerotiniaceae</taxon>
        <taxon>Sclerotinia</taxon>
    </lineage>
</organism>
<dbReference type="Proteomes" id="UP000001312">
    <property type="component" value="Unassembled WGS sequence"/>
</dbReference>
<reference evidence="2" key="1">
    <citation type="journal article" date="2011" name="PLoS Genet.">
        <title>Genomic analysis of the necrotrophic fungal pathogens Sclerotinia sclerotiorum and Botrytis cinerea.</title>
        <authorList>
            <person name="Amselem J."/>
            <person name="Cuomo C.A."/>
            <person name="van Kan J.A."/>
            <person name="Viaud M."/>
            <person name="Benito E.P."/>
            <person name="Couloux A."/>
            <person name="Coutinho P.M."/>
            <person name="de Vries R.P."/>
            <person name="Dyer P.S."/>
            <person name="Fillinger S."/>
            <person name="Fournier E."/>
            <person name="Gout L."/>
            <person name="Hahn M."/>
            <person name="Kohn L."/>
            <person name="Lapalu N."/>
            <person name="Plummer K.M."/>
            <person name="Pradier J.M."/>
            <person name="Quevillon E."/>
            <person name="Sharon A."/>
            <person name="Simon A."/>
            <person name="ten Have A."/>
            <person name="Tudzynski B."/>
            <person name="Tudzynski P."/>
            <person name="Wincker P."/>
            <person name="Andrew M."/>
            <person name="Anthouard V."/>
            <person name="Beever R.E."/>
            <person name="Beffa R."/>
            <person name="Benoit I."/>
            <person name="Bouzid O."/>
            <person name="Brault B."/>
            <person name="Chen Z."/>
            <person name="Choquer M."/>
            <person name="Collemare J."/>
            <person name="Cotton P."/>
            <person name="Danchin E.G."/>
            <person name="Da Silva C."/>
            <person name="Gautier A."/>
            <person name="Giraud C."/>
            <person name="Giraud T."/>
            <person name="Gonzalez C."/>
            <person name="Grossetete S."/>
            <person name="Guldener U."/>
            <person name="Henrissat B."/>
            <person name="Howlett B.J."/>
            <person name="Kodira C."/>
            <person name="Kretschmer M."/>
            <person name="Lappartient A."/>
            <person name="Leroch M."/>
            <person name="Levis C."/>
            <person name="Mauceli E."/>
            <person name="Neuveglise C."/>
            <person name="Oeser B."/>
            <person name="Pearson M."/>
            <person name="Poulain J."/>
            <person name="Poussereau N."/>
            <person name="Quesneville H."/>
            <person name="Rascle C."/>
            <person name="Schumacher J."/>
            <person name="Segurens B."/>
            <person name="Sexton A."/>
            <person name="Silva E."/>
            <person name="Sirven C."/>
            <person name="Soanes D.M."/>
            <person name="Talbot N.J."/>
            <person name="Templeton M."/>
            <person name="Yandava C."/>
            <person name="Yarden O."/>
            <person name="Zeng Q."/>
            <person name="Rollins J.A."/>
            <person name="Lebrun M.H."/>
            <person name="Dickman M."/>
        </authorList>
    </citation>
    <scope>NUCLEOTIDE SEQUENCE [LARGE SCALE GENOMIC DNA]</scope>
    <source>
        <strain evidence="2">ATCC 18683 / 1980 / Ss-1</strain>
    </source>
</reference>
<name>A7ENI9_SCLS1</name>
<accession>A7ENI9</accession>
<evidence type="ECO:0000313" key="1">
    <source>
        <dbReference type="EMBL" id="EDO04405.1"/>
    </source>
</evidence>
<proteinExistence type="predicted"/>
<dbReference type="EMBL" id="CH476628">
    <property type="protein sequence ID" value="EDO04405.1"/>
    <property type="molecule type" value="Genomic_DNA"/>
</dbReference>
<dbReference type="AlphaFoldDB" id="A7ENI9"/>
<dbReference type="RefSeq" id="XP_001592647.1">
    <property type="nucleotide sequence ID" value="XM_001592597.1"/>
</dbReference>
<dbReference type="GeneID" id="5488767"/>
<keyword evidence="2" id="KW-1185">Reference proteome</keyword>
<gene>
    <name evidence="1" type="ORF">SS1G_06888</name>
</gene>
<sequence>MSSIHQKYASLKELAVLNLGEEEDNVPYFKSQRTNPVSHILSFQTSRNMNSDPKLCLA</sequence>
<dbReference type="InParanoid" id="A7ENI9"/>
<protein>
    <submittedName>
        <fullName evidence="1">Uncharacterized protein</fullName>
    </submittedName>
</protein>
<dbReference type="KEGG" id="ssl:SS1G_06888"/>
<evidence type="ECO:0000313" key="2">
    <source>
        <dbReference type="Proteomes" id="UP000001312"/>
    </source>
</evidence>